<name>F8A6R4_CELGA</name>
<dbReference type="KEGG" id="cga:Celgi_0604"/>
<dbReference type="EMBL" id="CP002665">
    <property type="protein sequence ID" value="AEI11124.1"/>
    <property type="molecule type" value="Genomic_DNA"/>
</dbReference>
<evidence type="ECO:0008006" key="4">
    <source>
        <dbReference type="Google" id="ProtNLM"/>
    </source>
</evidence>
<feature type="region of interest" description="Disordered" evidence="1">
    <location>
        <begin position="1"/>
        <end position="20"/>
    </location>
</feature>
<protein>
    <recommendedName>
        <fullName evidence="4">Aminoglycoside phosphotransferase domain-containing protein</fullName>
    </recommendedName>
</protein>
<dbReference type="RefSeq" id="WP_013882647.1">
    <property type="nucleotide sequence ID" value="NC_015671.1"/>
</dbReference>
<reference evidence="3" key="1">
    <citation type="submission" date="2011-04" db="EMBL/GenBank/DDBJ databases">
        <title>Complete sequence of Cellvibrio gilvus ATCC 13127.</title>
        <authorList>
            <person name="Lucas S."/>
            <person name="Han J."/>
            <person name="Lapidus A."/>
            <person name="Cheng J.-F."/>
            <person name="Goodwin L."/>
            <person name="Pitluck S."/>
            <person name="Peters L."/>
            <person name="Munk A."/>
            <person name="Detter J.C."/>
            <person name="Han C."/>
            <person name="Tapia R."/>
            <person name="Land M."/>
            <person name="Hauser L."/>
            <person name="Kyrpides N."/>
            <person name="Ivanova N."/>
            <person name="Ovchinnikova G."/>
            <person name="Pagani I."/>
            <person name="Mead D."/>
            <person name="Brumm P."/>
            <person name="Woyke T."/>
        </authorList>
    </citation>
    <scope>NUCLEOTIDE SEQUENCE [LARGE SCALE GENOMIC DNA]</scope>
    <source>
        <strain evidence="3">ATCC 13127 / NRRL B-14078</strain>
    </source>
</reference>
<gene>
    <name evidence="2" type="ordered locus">Celgi_0604</name>
</gene>
<dbReference type="AlphaFoldDB" id="F8A6R4"/>
<dbReference type="OrthoDB" id="8479674at2"/>
<dbReference type="SUPFAM" id="SSF56112">
    <property type="entry name" value="Protein kinase-like (PK-like)"/>
    <property type="match status" value="1"/>
</dbReference>
<dbReference type="Proteomes" id="UP000000485">
    <property type="component" value="Chromosome"/>
</dbReference>
<dbReference type="STRING" id="593907.Celgi_0604"/>
<proteinExistence type="predicted"/>
<evidence type="ECO:0000256" key="1">
    <source>
        <dbReference type="SAM" id="MobiDB-lite"/>
    </source>
</evidence>
<organism evidence="2 3">
    <name type="scientific">Cellulomonas gilvus (strain ATCC 13127 / NRRL B-14078)</name>
    <name type="common">Cellvibrio gilvus</name>
    <dbReference type="NCBI Taxonomy" id="593907"/>
    <lineage>
        <taxon>Bacteria</taxon>
        <taxon>Bacillati</taxon>
        <taxon>Actinomycetota</taxon>
        <taxon>Actinomycetes</taxon>
        <taxon>Micrococcales</taxon>
        <taxon>Cellulomonadaceae</taxon>
        <taxon>Cellulomonas</taxon>
    </lineage>
</organism>
<dbReference type="eggNOG" id="COG0510">
    <property type="taxonomic scope" value="Bacteria"/>
</dbReference>
<evidence type="ECO:0000313" key="2">
    <source>
        <dbReference type="EMBL" id="AEI11124.1"/>
    </source>
</evidence>
<accession>F8A6R4</accession>
<sequence>MTRRTRAERPGASSSPAGAVLTPLQQTVAALWADPAPRAVPPRSAATPGTTRLVAVPRAASARLLVPAHPARAAAGAVSRYSTALTTKERVTRVALATGLRLGGARLLPDGLEARGGGLVGHLAEVLGEPVVVSVGIGTARANRKPVLEVFDRAGRSLAFVKVGDTAVARDHVAGEERALRRIADATWDVVRIPRVLHCGEWDGALMLVVSTLATTPWPRVRDGLVGRAQDEVFASLGVQRAPLVDAPLWTQARTAAEGLGEPGARLRAALDALEDRLPDRDVPIGSWHGDWTPWNMCPHRGRLHVWDWERFSSGVPAGLDAVHHAVNVATRARGASVDVVAGALARSSSDDLARAAYLVAVTARYLAAAADAGGEAIRPRADVFLDCLEREAGLHAHTRGHA</sequence>
<keyword evidence="3" id="KW-1185">Reference proteome</keyword>
<dbReference type="InterPro" id="IPR011009">
    <property type="entry name" value="Kinase-like_dom_sf"/>
</dbReference>
<dbReference type="HOGENOM" id="CLU_673745_0_0_11"/>
<evidence type="ECO:0000313" key="3">
    <source>
        <dbReference type="Proteomes" id="UP000000485"/>
    </source>
</evidence>